<evidence type="ECO:0000256" key="1">
    <source>
        <dbReference type="ARBA" id="ARBA00022679"/>
    </source>
</evidence>
<accession>A0ABR7QYI0</accession>
<comment type="catalytic activity">
    <reaction evidence="3">
        <text>L-serine + acetyl-CoA = O-acetyl-L-serine + CoA</text>
        <dbReference type="Rhea" id="RHEA:24560"/>
        <dbReference type="ChEBI" id="CHEBI:33384"/>
        <dbReference type="ChEBI" id="CHEBI:57287"/>
        <dbReference type="ChEBI" id="CHEBI:57288"/>
        <dbReference type="ChEBI" id="CHEBI:58340"/>
        <dbReference type="EC" id="2.3.1.30"/>
    </reaction>
</comment>
<dbReference type="Gene3D" id="2.160.10.10">
    <property type="entry name" value="Hexapeptide repeat proteins"/>
    <property type="match status" value="1"/>
</dbReference>
<dbReference type="Proteomes" id="UP000651208">
    <property type="component" value="Unassembled WGS sequence"/>
</dbReference>
<evidence type="ECO:0000256" key="2">
    <source>
        <dbReference type="ARBA" id="ARBA00023315"/>
    </source>
</evidence>
<dbReference type="PIRSF" id="PIRSF000441">
    <property type="entry name" value="CysE"/>
    <property type="match status" value="1"/>
</dbReference>
<dbReference type="CDD" id="cd03354">
    <property type="entry name" value="LbH_SAT"/>
    <property type="match status" value="1"/>
</dbReference>
<organism evidence="4 5">
    <name type="scientific">Frischella japonica</name>
    <dbReference type="NCBI Taxonomy" id="2741544"/>
    <lineage>
        <taxon>Bacteria</taxon>
        <taxon>Pseudomonadati</taxon>
        <taxon>Pseudomonadota</taxon>
        <taxon>Gammaproteobacteria</taxon>
        <taxon>Orbales</taxon>
        <taxon>Orbaceae</taxon>
        <taxon>Frischella</taxon>
    </lineage>
</organism>
<dbReference type="SUPFAM" id="SSF51161">
    <property type="entry name" value="Trimeric LpxA-like enzymes"/>
    <property type="match status" value="1"/>
</dbReference>
<dbReference type="PANTHER" id="PTHR42811">
    <property type="entry name" value="SERINE ACETYLTRANSFERASE"/>
    <property type="match status" value="1"/>
</dbReference>
<dbReference type="EC" id="2.3.1.30" evidence="3"/>
<keyword evidence="5" id="KW-1185">Reference proteome</keyword>
<keyword evidence="2 3" id="KW-0012">Acyltransferase</keyword>
<sequence length="190" mass="22149">MFKYIHIIIFLLTHDLTELKKYWEVEFIKKEFKWSRLLNKLCKSDNTYMVWYRLAYFMFRSESNKQKRVAVKINRKLNRRYSIDIPLQAEIGIGFDMWHPIGVVITEKAKIGNRLRIGSNVVIGFKNYDMDGSIKIGDDVTIGANSMIFGQNIKIGNNITIGAMSFINKDIPDNCTVYTEKSNIIKNKAH</sequence>
<comment type="caution">
    <text evidence="4">The sequence shown here is derived from an EMBL/GenBank/DDBJ whole genome shotgun (WGS) entry which is preliminary data.</text>
</comment>
<keyword evidence="1 3" id="KW-0808">Transferase</keyword>
<reference evidence="4 5" key="1">
    <citation type="submission" date="2020-06" db="EMBL/GenBank/DDBJ databases">
        <title>Frischella cerana isolated from Apis cerana gut homogenate.</title>
        <authorList>
            <person name="Wolter L.A."/>
            <person name="Suenami S."/>
            <person name="Miyazaki R."/>
        </authorList>
    </citation>
    <scope>NUCLEOTIDE SEQUENCE [LARGE SCALE GENOMIC DNA]</scope>
    <source>
        <strain evidence="4 5">Ac13</strain>
    </source>
</reference>
<evidence type="ECO:0000313" key="4">
    <source>
        <dbReference type="EMBL" id="MBC9131028.1"/>
    </source>
</evidence>
<proteinExistence type="inferred from homology"/>
<protein>
    <recommendedName>
        <fullName evidence="3">Serine acetyltransferase</fullName>
        <ecNumber evidence="3">2.3.1.30</ecNumber>
    </recommendedName>
</protein>
<evidence type="ECO:0000313" key="5">
    <source>
        <dbReference type="Proteomes" id="UP000651208"/>
    </source>
</evidence>
<gene>
    <name evidence="4" type="ORF">FcAc13_06860</name>
</gene>
<evidence type="ECO:0000256" key="3">
    <source>
        <dbReference type="PIRNR" id="PIRNR000441"/>
    </source>
</evidence>
<comment type="similarity">
    <text evidence="3">Belongs to the transferase hexapeptide repeat family.</text>
</comment>
<name>A0ABR7QYI0_9GAMM</name>
<dbReference type="RefSeq" id="WP_187755462.1">
    <property type="nucleotide sequence ID" value="NZ_JABURY010000015.1"/>
</dbReference>
<dbReference type="InterPro" id="IPR045304">
    <property type="entry name" value="LbH_SAT"/>
</dbReference>
<dbReference type="EMBL" id="JABURY010000015">
    <property type="protein sequence ID" value="MBC9131028.1"/>
    <property type="molecule type" value="Genomic_DNA"/>
</dbReference>
<dbReference type="InterPro" id="IPR005881">
    <property type="entry name" value="Ser_O-AcTrfase"/>
</dbReference>
<dbReference type="InterPro" id="IPR011004">
    <property type="entry name" value="Trimer_LpxA-like_sf"/>
</dbReference>